<name>A0AAV3RL36_LITER</name>
<accession>A0AAV3RL36</accession>
<evidence type="ECO:0000313" key="1">
    <source>
        <dbReference type="EMBL" id="GAA0175828.1"/>
    </source>
</evidence>
<dbReference type="FunFam" id="2.60.40.790:FF:000049">
    <property type="entry name" value="Increased DNA methylation 3"/>
    <property type="match status" value="1"/>
</dbReference>
<dbReference type="SUPFAM" id="SSF49764">
    <property type="entry name" value="HSP20-like chaperones"/>
    <property type="match status" value="1"/>
</dbReference>
<proteinExistence type="predicted"/>
<dbReference type="CDD" id="cd06464">
    <property type="entry name" value="ACD_sHsps-like"/>
    <property type="match status" value="1"/>
</dbReference>
<evidence type="ECO:0000313" key="2">
    <source>
        <dbReference type="Proteomes" id="UP001454036"/>
    </source>
</evidence>
<reference evidence="1 2" key="1">
    <citation type="submission" date="2024-01" db="EMBL/GenBank/DDBJ databases">
        <title>The complete chloroplast genome sequence of Lithospermum erythrorhizon: insights into the phylogenetic relationship among Boraginaceae species and the maternal lineages of purple gromwells.</title>
        <authorList>
            <person name="Okada T."/>
            <person name="Watanabe K."/>
        </authorList>
    </citation>
    <scope>NUCLEOTIDE SEQUENCE [LARGE SCALE GENOMIC DNA]</scope>
</reference>
<dbReference type="Gene3D" id="2.60.40.790">
    <property type="match status" value="1"/>
</dbReference>
<dbReference type="EMBL" id="BAABME010009796">
    <property type="protein sequence ID" value="GAA0175828.1"/>
    <property type="molecule type" value="Genomic_DNA"/>
</dbReference>
<organism evidence="1 2">
    <name type="scientific">Lithospermum erythrorhizon</name>
    <name type="common">Purple gromwell</name>
    <name type="synonym">Lithospermum officinale var. erythrorhizon</name>
    <dbReference type="NCBI Taxonomy" id="34254"/>
    <lineage>
        <taxon>Eukaryota</taxon>
        <taxon>Viridiplantae</taxon>
        <taxon>Streptophyta</taxon>
        <taxon>Embryophyta</taxon>
        <taxon>Tracheophyta</taxon>
        <taxon>Spermatophyta</taxon>
        <taxon>Magnoliopsida</taxon>
        <taxon>eudicotyledons</taxon>
        <taxon>Gunneridae</taxon>
        <taxon>Pentapetalae</taxon>
        <taxon>asterids</taxon>
        <taxon>lamiids</taxon>
        <taxon>Boraginales</taxon>
        <taxon>Boraginaceae</taxon>
        <taxon>Boraginoideae</taxon>
        <taxon>Lithospermeae</taxon>
        <taxon>Lithospermum</taxon>
    </lineage>
</organism>
<comment type="caution">
    <text evidence="1">The sequence shown here is derived from an EMBL/GenBank/DDBJ whole genome shotgun (WGS) entry which is preliminary data.</text>
</comment>
<dbReference type="PANTHER" id="PTHR34661">
    <property type="entry name" value="INCREASED DNA METHYLATION 3"/>
    <property type="match status" value="1"/>
</dbReference>
<dbReference type="InterPro" id="IPR039321">
    <property type="entry name" value="IDM2/3-like"/>
</dbReference>
<sequence length="160" mass="17606">MPTRRMSSNQHKSSQRMIPAVTFTGTAEEGAIGPSFGIVDIGASKSGYLFRVALPGIRCNRCNLKCNIERDGRVHIEGVVMESEFLKNSSKVFEMKEQGLCPPGPFTITFNLPGSVDPRLCSPSFRPDGILEVVVLKHRVPIISAEGMFEKWEESAVPQP</sequence>
<dbReference type="GO" id="GO:0005634">
    <property type="term" value="C:nucleus"/>
    <property type="evidence" value="ECO:0007669"/>
    <property type="project" value="TreeGrafter"/>
</dbReference>
<gene>
    <name evidence="1" type="ORF">LIER_28927</name>
</gene>
<dbReference type="Proteomes" id="UP001454036">
    <property type="component" value="Unassembled WGS sequence"/>
</dbReference>
<keyword evidence="2" id="KW-1185">Reference proteome</keyword>
<evidence type="ECO:0008006" key="3">
    <source>
        <dbReference type="Google" id="ProtNLM"/>
    </source>
</evidence>
<dbReference type="PANTHER" id="PTHR34661:SF2">
    <property type="entry name" value="SHSP DOMAIN-CONTAINING PROTEIN"/>
    <property type="match status" value="1"/>
</dbReference>
<dbReference type="InterPro" id="IPR008978">
    <property type="entry name" value="HSP20-like_chaperone"/>
</dbReference>
<protein>
    <recommendedName>
        <fullName evidence="3">SHSP domain-containing protein</fullName>
    </recommendedName>
</protein>
<dbReference type="AlphaFoldDB" id="A0AAV3RL36"/>